<sequence length="202" mass="21315">MLTDERKAQWMNLASLEDQGKEQEDLNAPMTVSKPPPEATAEPKTDDAILRMRRRRQPPKSLISPSTTADAVPVGKVESKGPASGPVPSLPQISNQMSAVGMAQGMAAGMTAADAMIPVNALQQQLLLQQHRNMTMGGGMAGMGIGPGAANFNLASAMAAGAVPGRHFGTGFGSSQLAQIAAMNQQQQNDKEHNHFQQTMDI</sequence>
<feature type="compositionally biased region" description="Basic and acidic residues" evidence="1">
    <location>
        <begin position="41"/>
        <end position="50"/>
    </location>
</feature>
<reference evidence="2" key="1">
    <citation type="submission" date="2023-06" db="EMBL/GenBank/DDBJ databases">
        <title>Survivors Of The Sea: Transcriptome response of Skeletonema marinoi to long-term dormancy.</title>
        <authorList>
            <person name="Pinder M.I.M."/>
            <person name="Kourtchenko O."/>
            <person name="Robertson E.K."/>
            <person name="Larsson T."/>
            <person name="Maumus F."/>
            <person name="Osuna-Cruz C.M."/>
            <person name="Vancaester E."/>
            <person name="Stenow R."/>
            <person name="Vandepoele K."/>
            <person name="Ploug H."/>
            <person name="Bruchert V."/>
            <person name="Godhe A."/>
            <person name="Topel M."/>
        </authorList>
    </citation>
    <scope>NUCLEOTIDE SEQUENCE</scope>
    <source>
        <strain evidence="2">R05AC</strain>
    </source>
</reference>
<keyword evidence="3" id="KW-1185">Reference proteome</keyword>
<evidence type="ECO:0000256" key="1">
    <source>
        <dbReference type="SAM" id="MobiDB-lite"/>
    </source>
</evidence>
<feature type="region of interest" description="Disordered" evidence="1">
    <location>
        <begin position="1"/>
        <end position="92"/>
    </location>
</feature>
<comment type="caution">
    <text evidence="2">The sequence shown here is derived from an EMBL/GenBank/DDBJ whole genome shotgun (WGS) entry which is preliminary data.</text>
</comment>
<name>A0AAD8YB15_9STRA</name>
<dbReference type="Proteomes" id="UP001224775">
    <property type="component" value="Unassembled WGS sequence"/>
</dbReference>
<gene>
    <name evidence="2" type="ORF">QTG54_007008</name>
</gene>
<evidence type="ECO:0000313" key="2">
    <source>
        <dbReference type="EMBL" id="KAK1742443.1"/>
    </source>
</evidence>
<organism evidence="2 3">
    <name type="scientific">Skeletonema marinoi</name>
    <dbReference type="NCBI Taxonomy" id="267567"/>
    <lineage>
        <taxon>Eukaryota</taxon>
        <taxon>Sar</taxon>
        <taxon>Stramenopiles</taxon>
        <taxon>Ochrophyta</taxon>
        <taxon>Bacillariophyta</taxon>
        <taxon>Coscinodiscophyceae</taxon>
        <taxon>Thalassiosirophycidae</taxon>
        <taxon>Thalassiosirales</taxon>
        <taxon>Skeletonemataceae</taxon>
        <taxon>Skeletonema</taxon>
        <taxon>Skeletonema marinoi-dohrnii complex</taxon>
    </lineage>
</organism>
<protein>
    <submittedName>
        <fullName evidence="2">Uncharacterized protein</fullName>
    </submittedName>
</protein>
<proteinExistence type="predicted"/>
<evidence type="ECO:0000313" key="3">
    <source>
        <dbReference type="Proteomes" id="UP001224775"/>
    </source>
</evidence>
<dbReference type="AlphaFoldDB" id="A0AAD8YB15"/>
<accession>A0AAD8YB15</accession>
<dbReference type="EMBL" id="JATAAI010000011">
    <property type="protein sequence ID" value="KAK1742443.1"/>
    <property type="molecule type" value="Genomic_DNA"/>
</dbReference>